<dbReference type="PANTHER" id="PTHR13799">
    <property type="entry name" value="NGG1 INTERACTING FACTOR 3"/>
    <property type="match status" value="1"/>
</dbReference>
<feature type="binding site" evidence="4">
    <location>
        <position position="64"/>
    </location>
    <ligand>
        <name>a divalent metal cation</name>
        <dbReference type="ChEBI" id="CHEBI:60240"/>
        <label>2</label>
    </ligand>
</feature>
<evidence type="ECO:0000256" key="3">
    <source>
        <dbReference type="ARBA" id="ARBA00022723"/>
    </source>
</evidence>
<accession>A0A6P1TP70</accession>
<comment type="similarity">
    <text evidence="1">Belongs to the GTP cyclohydrolase I type 2/NIF3 family.</text>
</comment>
<evidence type="ECO:0000256" key="1">
    <source>
        <dbReference type="ARBA" id="ARBA00006964"/>
    </source>
</evidence>
<reference evidence="5 6" key="1">
    <citation type="submission" date="2020-01" db="EMBL/GenBank/DDBJ databases">
        <title>Genome analysis of Anaerocolumna sp. CBA3638.</title>
        <authorList>
            <person name="Kim J."/>
            <person name="Roh S.W."/>
        </authorList>
    </citation>
    <scope>NUCLEOTIDE SEQUENCE [LARGE SCALE GENOMIC DNA]</scope>
    <source>
        <strain evidence="5 6">CBA3638</strain>
    </source>
</reference>
<dbReference type="RefSeq" id="WP_161838807.1">
    <property type="nucleotide sequence ID" value="NZ_CP048000.1"/>
</dbReference>
<feature type="binding site" evidence="4">
    <location>
        <position position="218"/>
    </location>
    <ligand>
        <name>a divalent metal cation</name>
        <dbReference type="ChEBI" id="CHEBI:60240"/>
        <label>1</label>
    </ligand>
</feature>
<feature type="binding site" evidence="4">
    <location>
        <position position="214"/>
    </location>
    <ligand>
        <name>a divalent metal cation</name>
        <dbReference type="ChEBI" id="CHEBI:60240"/>
        <label>1</label>
    </ligand>
</feature>
<proteinExistence type="inferred from homology"/>
<dbReference type="GO" id="GO:0005737">
    <property type="term" value="C:cytoplasm"/>
    <property type="evidence" value="ECO:0007669"/>
    <property type="project" value="TreeGrafter"/>
</dbReference>
<dbReference type="GO" id="GO:0046872">
    <property type="term" value="F:metal ion binding"/>
    <property type="evidence" value="ECO:0007669"/>
    <property type="project" value="UniProtKB-KW"/>
</dbReference>
<dbReference type="AlphaFoldDB" id="A0A6P1TP70"/>
<dbReference type="InterPro" id="IPR002678">
    <property type="entry name" value="DUF34/NIF3"/>
</dbReference>
<dbReference type="EMBL" id="CP048000">
    <property type="protein sequence ID" value="QHQ61982.1"/>
    <property type="molecule type" value="Genomic_DNA"/>
</dbReference>
<evidence type="ECO:0000313" key="5">
    <source>
        <dbReference type="EMBL" id="QHQ61982.1"/>
    </source>
</evidence>
<dbReference type="InterPro" id="IPR036069">
    <property type="entry name" value="DUF34/NIF3_sf"/>
</dbReference>
<dbReference type="Gene3D" id="3.40.1390.30">
    <property type="entry name" value="NIF3 (NGG1p interacting factor 3)-like"/>
    <property type="match status" value="2"/>
</dbReference>
<evidence type="ECO:0000313" key="6">
    <source>
        <dbReference type="Proteomes" id="UP000464314"/>
    </source>
</evidence>
<organism evidence="5 6">
    <name type="scientific">Anaerocolumna sedimenticola</name>
    <dbReference type="NCBI Taxonomy" id="2696063"/>
    <lineage>
        <taxon>Bacteria</taxon>
        <taxon>Bacillati</taxon>
        <taxon>Bacillota</taxon>
        <taxon>Clostridia</taxon>
        <taxon>Lachnospirales</taxon>
        <taxon>Lachnospiraceae</taxon>
        <taxon>Anaerocolumna</taxon>
    </lineage>
</organism>
<keyword evidence="6" id="KW-1185">Reference proteome</keyword>
<dbReference type="Proteomes" id="UP000464314">
    <property type="component" value="Chromosome"/>
</dbReference>
<dbReference type="Pfam" id="PF01784">
    <property type="entry name" value="DUF34_NIF3"/>
    <property type="match status" value="1"/>
</dbReference>
<evidence type="ECO:0000256" key="4">
    <source>
        <dbReference type="PIRSR" id="PIRSR602678-1"/>
    </source>
</evidence>
<dbReference type="SUPFAM" id="SSF102705">
    <property type="entry name" value="NIF3 (NGG1p interacting factor 3)-like"/>
    <property type="match status" value="1"/>
</dbReference>
<evidence type="ECO:0000256" key="2">
    <source>
        <dbReference type="ARBA" id="ARBA00022112"/>
    </source>
</evidence>
<dbReference type="PANTHER" id="PTHR13799:SF14">
    <property type="entry name" value="GTP CYCLOHYDROLASE 1 TYPE 2 HOMOLOG"/>
    <property type="match status" value="1"/>
</dbReference>
<dbReference type="KEGG" id="anr:Ana3638_15285"/>
<protein>
    <recommendedName>
        <fullName evidence="2">GTP cyclohydrolase 1 type 2 homolog</fullName>
    </recommendedName>
</protein>
<feature type="binding site" evidence="4">
    <location>
        <position position="65"/>
    </location>
    <ligand>
        <name>a divalent metal cation</name>
        <dbReference type="ChEBI" id="CHEBI:60240"/>
        <label>1</label>
    </ligand>
</feature>
<sequence length="245" mass="28300">MQYSEVKEKLLSLFDRKKLMVMPKEWEFFNEHDRSIKRIGYVVNLTPEIIEKAHQLRVDFLITHHPSISELKDECYKMLEVYDIIHTFFHAPLDDADFGNSRSIAVALGLINCKKIIPYQYDYYWGITGELVEKTTYEKLLNKLSMILNETVKGYKNNDTLIHKVCINAGGGDDINKLKEALDHQCDVYITGGYNLDFQLYAKYRGINLMIGSHTNTELMGIQNFANLLTSHTGVEATKIDESNY</sequence>
<gene>
    <name evidence="5" type="ORF">Ana3638_15285</name>
</gene>
<feature type="binding site" evidence="4">
    <location>
        <position position="94"/>
    </location>
    <ligand>
        <name>a divalent metal cation</name>
        <dbReference type="ChEBI" id="CHEBI:60240"/>
        <label>1</label>
    </ligand>
</feature>
<keyword evidence="3 4" id="KW-0479">Metal-binding</keyword>
<name>A0A6P1TP70_9FIRM</name>